<evidence type="ECO:0000313" key="2">
    <source>
        <dbReference type="EMBL" id="SDZ85940.1"/>
    </source>
</evidence>
<proteinExistence type="predicted"/>
<evidence type="ECO:0000313" key="3">
    <source>
        <dbReference type="Proteomes" id="UP000198658"/>
    </source>
</evidence>
<protein>
    <submittedName>
        <fullName evidence="2">Uncharacterized protein</fullName>
    </submittedName>
</protein>
<dbReference type="AlphaFoldDB" id="A0A1H3WG61"/>
<organism evidence="2 3">
    <name type="scientific">Microbulbifer marinus</name>
    <dbReference type="NCBI Taxonomy" id="658218"/>
    <lineage>
        <taxon>Bacteria</taxon>
        <taxon>Pseudomonadati</taxon>
        <taxon>Pseudomonadota</taxon>
        <taxon>Gammaproteobacteria</taxon>
        <taxon>Cellvibrionales</taxon>
        <taxon>Microbulbiferaceae</taxon>
        <taxon>Microbulbifer</taxon>
    </lineage>
</organism>
<name>A0A1H3WG61_9GAMM</name>
<dbReference type="STRING" id="658218.SAMN05216562_0819"/>
<gene>
    <name evidence="2" type="ORF">SAMN05216562_0819</name>
</gene>
<reference evidence="3" key="1">
    <citation type="submission" date="2016-10" db="EMBL/GenBank/DDBJ databases">
        <authorList>
            <person name="Varghese N."/>
            <person name="Submissions S."/>
        </authorList>
    </citation>
    <scope>NUCLEOTIDE SEQUENCE [LARGE SCALE GENOMIC DNA]</scope>
    <source>
        <strain evidence="3">CGMCC 1.10657</strain>
    </source>
</reference>
<dbReference type="Proteomes" id="UP000198658">
    <property type="component" value="Unassembled WGS sequence"/>
</dbReference>
<dbReference type="RefSeq" id="WP_139304813.1">
    <property type="nucleotide sequence ID" value="NZ_FNQO01000001.1"/>
</dbReference>
<dbReference type="EMBL" id="FNQO01000001">
    <property type="protein sequence ID" value="SDZ85940.1"/>
    <property type="molecule type" value="Genomic_DNA"/>
</dbReference>
<feature type="region of interest" description="Disordered" evidence="1">
    <location>
        <begin position="188"/>
        <end position="208"/>
    </location>
</feature>
<evidence type="ECO:0000256" key="1">
    <source>
        <dbReference type="SAM" id="MobiDB-lite"/>
    </source>
</evidence>
<keyword evidence="3" id="KW-1185">Reference proteome</keyword>
<accession>A0A1H3WG61</accession>
<sequence length="208" mass="23854">MKSGILNLQSLHDYASRYRGEYPANGDDPIAQEYLSKVRSMLDGVSDLGGVYVWGCYDKRGRWSTIYVGKTDSSKKAGLRPRLSEELCTENIFFWRPGFSSDEQLLQYALAKYANPGPRSEAHYRRSLRKTGTTHIYWVETPEHRQPEEVENWLVELMNPKANRRRLSPSACHLDAALETLRCVSKHIHDQRPRGTQPKAKRVVTSTV</sequence>